<dbReference type="STRING" id="158500.BES08_14855"/>
<evidence type="ECO:0000313" key="4">
    <source>
        <dbReference type="Proteomes" id="UP000024329"/>
    </source>
</evidence>
<proteinExistence type="inferred from homology"/>
<reference evidence="3 4" key="1">
    <citation type="submission" date="2014-03" db="EMBL/GenBank/DDBJ databases">
        <title>Whole genome sequence of Novosphingobium resinovorum KF1.</title>
        <authorList>
            <person name="Gan H.M."/>
            <person name="Gan H.Y."/>
            <person name="Chew T.H."/>
            <person name="Savka M.A."/>
        </authorList>
    </citation>
    <scope>NUCLEOTIDE SEQUENCE [LARGE SCALE GENOMIC DNA]</scope>
    <source>
        <strain evidence="3 4">KF1</strain>
    </source>
</reference>
<dbReference type="RefSeq" id="WP_036528451.1">
    <property type="nucleotide sequence ID" value="NZ_JFYZ01000029.1"/>
</dbReference>
<dbReference type="SUPFAM" id="SSF52402">
    <property type="entry name" value="Adenine nucleotide alpha hydrolases-like"/>
    <property type="match status" value="2"/>
</dbReference>
<organism evidence="3 4">
    <name type="scientific">Novosphingobium resinovorum</name>
    <dbReference type="NCBI Taxonomy" id="158500"/>
    <lineage>
        <taxon>Bacteria</taxon>
        <taxon>Pseudomonadati</taxon>
        <taxon>Pseudomonadota</taxon>
        <taxon>Alphaproteobacteria</taxon>
        <taxon>Sphingomonadales</taxon>
        <taxon>Sphingomonadaceae</taxon>
        <taxon>Novosphingobium</taxon>
    </lineage>
</organism>
<feature type="domain" description="UspA" evidence="2">
    <location>
        <begin position="188"/>
        <end position="251"/>
    </location>
</feature>
<gene>
    <name evidence="3" type="ORF">BV97_04205</name>
</gene>
<name>A0A031JQF2_9SPHN</name>
<dbReference type="PANTHER" id="PTHR46268">
    <property type="entry name" value="STRESS RESPONSE PROTEIN NHAX"/>
    <property type="match status" value="1"/>
</dbReference>
<dbReference type="InterPro" id="IPR006016">
    <property type="entry name" value="UspA"/>
</dbReference>
<dbReference type="PATRIC" id="fig|158500.4.peg.4273"/>
<dbReference type="eggNOG" id="COG0589">
    <property type="taxonomic scope" value="Bacteria"/>
</dbReference>
<dbReference type="Pfam" id="PF00582">
    <property type="entry name" value="Usp"/>
    <property type="match status" value="2"/>
</dbReference>
<evidence type="ECO:0000259" key="2">
    <source>
        <dbReference type="Pfam" id="PF00582"/>
    </source>
</evidence>
<dbReference type="AlphaFoldDB" id="A0A031JQF2"/>
<protein>
    <submittedName>
        <fullName evidence="3">Universal stress protein UspA-like protein</fullName>
    </submittedName>
</protein>
<dbReference type="PANTHER" id="PTHR46268:SF15">
    <property type="entry name" value="UNIVERSAL STRESS PROTEIN HP_0031"/>
    <property type="match status" value="1"/>
</dbReference>
<evidence type="ECO:0000313" key="3">
    <source>
        <dbReference type="EMBL" id="EZP79011.1"/>
    </source>
</evidence>
<dbReference type="EMBL" id="JFYZ01000029">
    <property type="protein sequence ID" value="EZP79011.1"/>
    <property type="molecule type" value="Genomic_DNA"/>
</dbReference>
<feature type="domain" description="UspA" evidence="2">
    <location>
        <begin position="1"/>
        <end position="117"/>
    </location>
</feature>
<comment type="similarity">
    <text evidence="1">Belongs to the universal stress protein A family.</text>
</comment>
<dbReference type="InterPro" id="IPR006015">
    <property type="entry name" value="Universal_stress_UspA"/>
</dbReference>
<dbReference type="Gene3D" id="3.40.50.12370">
    <property type="match status" value="1"/>
</dbReference>
<sequence length="257" mass="27114">MRSILVNADRKPGSDARLQTAVDIARRENGHVTVLVDTPVSRYIAMDPMGGSYVISEALDKALEADDEVAAAAETHLAGTGVPFEVIRCEDDPVTAFAYAARLADLIVVSRSGGLAGDLALRARAPVLALAETPLKVPVGTACIGWDGGEQAAAALRAAAPLLAQCSSVKLICVVEKEGGFPATDALRYLSRHGINVELEEHERVHSTQETLAAAAQGADLLVMGAYGKNRVREFLFGGVTEFFLKEETAPALLLAH</sequence>
<dbReference type="Proteomes" id="UP000024329">
    <property type="component" value="Unassembled WGS sequence"/>
</dbReference>
<evidence type="ECO:0000256" key="1">
    <source>
        <dbReference type="ARBA" id="ARBA00008791"/>
    </source>
</evidence>
<dbReference type="PRINTS" id="PR01438">
    <property type="entry name" value="UNVRSLSTRESS"/>
</dbReference>
<comment type="caution">
    <text evidence="3">The sequence shown here is derived from an EMBL/GenBank/DDBJ whole genome shotgun (WGS) entry which is preliminary data.</text>
</comment>
<accession>A0A031JQF2</accession>